<evidence type="ECO:0000256" key="4">
    <source>
        <dbReference type="ARBA" id="ARBA00023163"/>
    </source>
</evidence>
<dbReference type="PANTHER" id="PTHR20937:SF6">
    <property type="entry name" value="MESODERM POSTERIOR PROTEIN 1"/>
    <property type="match status" value="1"/>
</dbReference>
<keyword evidence="10" id="KW-1185">Reference proteome</keyword>
<name>A0A7J5X5B8_DISMA</name>
<dbReference type="InterPro" id="IPR036638">
    <property type="entry name" value="HLH_DNA-bd_sf"/>
</dbReference>
<feature type="compositionally biased region" description="Low complexity" evidence="6">
    <location>
        <begin position="70"/>
        <end position="80"/>
    </location>
</feature>
<evidence type="ECO:0000256" key="5">
    <source>
        <dbReference type="ARBA" id="ARBA00023242"/>
    </source>
</evidence>
<dbReference type="Proteomes" id="UP000518266">
    <property type="component" value="Unassembled WGS sequence"/>
</dbReference>
<feature type="compositionally biased region" description="Polar residues" evidence="6">
    <location>
        <begin position="97"/>
        <end position="113"/>
    </location>
</feature>
<dbReference type="Gene3D" id="4.10.280.10">
    <property type="entry name" value="Helix-loop-helix DNA-binding domain"/>
    <property type="match status" value="1"/>
</dbReference>
<evidence type="ECO:0000259" key="8">
    <source>
        <dbReference type="PROSITE" id="PS50888"/>
    </source>
</evidence>
<dbReference type="GO" id="GO:0000981">
    <property type="term" value="F:DNA-binding transcription factor activity, RNA polymerase II-specific"/>
    <property type="evidence" value="ECO:0007669"/>
    <property type="project" value="TreeGrafter"/>
</dbReference>
<evidence type="ECO:0000256" key="2">
    <source>
        <dbReference type="ARBA" id="ARBA00023015"/>
    </source>
</evidence>
<dbReference type="Pfam" id="PF00010">
    <property type="entry name" value="HLH"/>
    <property type="match status" value="1"/>
</dbReference>
<feature type="region of interest" description="Disordered" evidence="6">
    <location>
        <begin position="97"/>
        <end position="135"/>
    </location>
</feature>
<feature type="chain" id="PRO_5029837187" description="BHLH domain-containing protein" evidence="7">
    <location>
        <begin position="22"/>
        <end position="270"/>
    </location>
</feature>
<accession>A0A7J5X5B8</accession>
<keyword evidence="1" id="KW-0217">Developmental protein</keyword>
<dbReference type="GO" id="GO:0001707">
    <property type="term" value="P:mesoderm formation"/>
    <property type="evidence" value="ECO:0007669"/>
    <property type="project" value="TreeGrafter"/>
</dbReference>
<dbReference type="GO" id="GO:0046983">
    <property type="term" value="F:protein dimerization activity"/>
    <property type="evidence" value="ECO:0007669"/>
    <property type="project" value="InterPro"/>
</dbReference>
<organism evidence="9 10">
    <name type="scientific">Dissostichus mawsoni</name>
    <name type="common">Antarctic cod</name>
    <dbReference type="NCBI Taxonomy" id="36200"/>
    <lineage>
        <taxon>Eukaryota</taxon>
        <taxon>Metazoa</taxon>
        <taxon>Chordata</taxon>
        <taxon>Craniata</taxon>
        <taxon>Vertebrata</taxon>
        <taxon>Euteleostomi</taxon>
        <taxon>Actinopterygii</taxon>
        <taxon>Neopterygii</taxon>
        <taxon>Teleostei</taxon>
        <taxon>Neoteleostei</taxon>
        <taxon>Acanthomorphata</taxon>
        <taxon>Eupercaria</taxon>
        <taxon>Perciformes</taxon>
        <taxon>Notothenioidei</taxon>
        <taxon>Nototheniidae</taxon>
        <taxon>Dissostichus</taxon>
    </lineage>
</organism>
<dbReference type="GO" id="GO:0005634">
    <property type="term" value="C:nucleus"/>
    <property type="evidence" value="ECO:0007669"/>
    <property type="project" value="TreeGrafter"/>
</dbReference>
<keyword evidence="2" id="KW-0805">Transcription regulation</keyword>
<dbReference type="SUPFAM" id="SSF47459">
    <property type="entry name" value="HLH, helix-loop-helix DNA-binding domain"/>
    <property type="match status" value="1"/>
</dbReference>
<comment type="caution">
    <text evidence="9">The sequence shown here is derived from an EMBL/GenBank/DDBJ whole genome shotgun (WGS) entry which is preliminary data.</text>
</comment>
<feature type="region of interest" description="Disordered" evidence="6">
    <location>
        <begin position="70"/>
        <end position="89"/>
    </location>
</feature>
<dbReference type="OrthoDB" id="9946827at2759"/>
<gene>
    <name evidence="9" type="ORF">F7725_025825</name>
</gene>
<keyword evidence="5" id="KW-0539">Nucleus</keyword>
<dbReference type="EMBL" id="JAAKFY010000027">
    <property type="protein sequence ID" value="KAF3832160.1"/>
    <property type="molecule type" value="Genomic_DNA"/>
</dbReference>
<dbReference type="AlphaFoldDB" id="A0A7J5X5B8"/>
<keyword evidence="4" id="KW-0804">Transcription</keyword>
<feature type="region of interest" description="Disordered" evidence="6">
    <location>
        <begin position="213"/>
        <end position="270"/>
    </location>
</feature>
<keyword evidence="7" id="KW-0732">Signal</keyword>
<dbReference type="SMART" id="SM00353">
    <property type="entry name" value="HLH"/>
    <property type="match status" value="1"/>
</dbReference>
<keyword evidence="3" id="KW-0238">DNA-binding</keyword>
<dbReference type="GO" id="GO:0003007">
    <property type="term" value="P:heart morphogenesis"/>
    <property type="evidence" value="ECO:0007669"/>
    <property type="project" value="TreeGrafter"/>
</dbReference>
<evidence type="ECO:0000256" key="7">
    <source>
        <dbReference type="SAM" id="SignalP"/>
    </source>
</evidence>
<feature type="domain" description="BHLH" evidence="8">
    <location>
        <begin position="122"/>
        <end position="176"/>
    </location>
</feature>
<protein>
    <recommendedName>
        <fullName evidence="8">BHLH domain-containing protein</fullName>
    </recommendedName>
</protein>
<dbReference type="GO" id="GO:0032525">
    <property type="term" value="P:somite rostral/caudal axis specification"/>
    <property type="evidence" value="ECO:0007669"/>
    <property type="project" value="TreeGrafter"/>
</dbReference>
<feature type="signal peptide" evidence="7">
    <location>
        <begin position="1"/>
        <end position="21"/>
    </location>
</feature>
<dbReference type="PROSITE" id="PS50888">
    <property type="entry name" value="BHLH"/>
    <property type="match status" value="1"/>
</dbReference>
<feature type="compositionally biased region" description="Basic and acidic residues" evidence="6">
    <location>
        <begin position="126"/>
        <end position="135"/>
    </location>
</feature>
<dbReference type="InterPro" id="IPR040259">
    <property type="entry name" value="Mesogenin/MesP"/>
</dbReference>
<evidence type="ECO:0000256" key="1">
    <source>
        <dbReference type="ARBA" id="ARBA00022473"/>
    </source>
</evidence>
<dbReference type="PANTHER" id="PTHR20937">
    <property type="entry name" value="IP14615P"/>
    <property type="match status" value="1"/>
</dbReference>
<sequence>MDPKSPSLLTLLSCLTRNTLSASIAPAAMDVSYCSDLQLHDESFLFDTLMDKQYNTLAFDAASDPGYFSASSSSLSPTSSTNEPNPLDCLVFKSPAVPQQKSQDSQTLPTSTTKKSRSRYPGKRQTASDREKHRMRDLTKSLNHLRTYLPESVAPEGQTLTKIDTLRLTIRYISYLSAQLGLSEEVLEQKASESVQEPQNLQQFLGQPTESYTQQEADFPSMSTTPMQPSYQVSTELLSSPANSSGIFKTQRSPDTAEDVNPLDFISLQQ</sequence>
<evidence type="ECO:0000313" key="9">
    <source>
        <dbReference type="EMBL" id="KAF3832160.1"/>
    </source>
</evidence>
<evidence type="ECO:0000313" key="10">
    <source>
        <dbReference type="Proteomes" id="UP000518266"/>
    </source>
</evidence>
<proteinExistence type="predicted"/>
<dbReference type="InterPro" id="IPR011598">
    <property type="entry name" value="bHLH_dom"/>
</dbReference>
<evidence type="ECO:0000256" key="6">
    <source>
        <dbReference type="SAM" id="MobiDB-lite"/>
    </source>
</evidence>
<evidence type="ECO:0000256" key="3">
    <source>
        <dbReference type="ARBA" id="ARBA00023125"/>
    </source>
</evidence>
<dbReference type="GO" id="GO:0000978">
    <property type="term" value="F:RNA polymerase II cis-regulatory region sequence-specific DNA binding"/>
    <property type="evidence" value="ECO:0007669"/>
    <property type="project" value="TreeGrafter"/>
</dbReference>
<reference evidence="9 10" key="1">
    <citation type="submission" date="2020-03" db="EMBL/GenBank/DDBJ databases">
        <title>Dissostichus mawsoni Genome sequencing and assembly.</title>
        <authorList>
            <person name="Park H."/>
        </authorList>
    </citation>
    <scope>NUCLEOTIDE SEQUENCE [LARGE SCALE GENOMIC DNA]</scope>
    <source>
        <strain evidence="9">DM0001</strain>
        <tissue evidence="9">Muscle</tissue>
    </source>
</reference>
<feature type="compositionally biased region" description="Polar residues" evidence="6">
    <location>
        <begin position="213"/>
        <end position="254"/>
    </location>
</feature>